<name>A0A401ZYD8_9CHLR</name>
<comment type="caution">
    <text evidence="2">The sequence shown here is derived from an EMBL/GenBank/DDBJ whole genome shotgun (WGS) entry which is preliminary data.</text>
</comment>
<reference evidence="3" key="1">
    <citation type="submission" date="2018-12" db="EMBL/GenBank/DDBJ databases">
        <title>Tengunoibacter tsumagoiensis gen. nov., sp. nov., Dictyobacter kobayashii sp. nov., D. alpinus sp. nov., and D. joshuensis sp. nov. and description of Dictyobacteraceae fam. nov. within the order Ktedonobacterales isolated from Tengu-no-mugimeshi.</title>
        <authorList>
            <person name="Wang C.M."/>
            <person name="Zheng Y."/>
            <person name="Sakai Y."/>
            <person name="Toyoda A."/>
            <person name="Minakuchi Y."/>
            <person name="Abe K."/>
            <person name="Yokota A."/>
            <person name="Yabe S."/>
        </authorList>
    </citation>
    <scope>NUCLEOTIDE SEQUENCE [LARGE SCALE GENOMIC DNA]</scope>
    <source>
        <strain evidence="3">Uno3</strain>
    </source>
</reference>
<proteinExistence type="predicted"/>
<dbReference type="OrthoDB" id="148157at2"/>
<dbReference type="EMBL" id="BIFR01000001">
    <property type="protein sequence ID" value="GCE11874.1"/>
    <property type="molecule type" value="Genomic_DNA"/>
</dbReference>
<protein>
    <recommendedName>
        <fullName evidence="1">BON domain-containing protein</fullName>
    </recommendedName>
</protein>
<gene>
    <name evidence="2" type="ORF">KTT_17330</name>
</gene>
<evidence type="ECO:0000313" key="2">
    <source>
        <dbReference type="EMBL" id="GCE11874.1"/>
    </source>
</evidence>
<dbReference type="PROSITE" id="PS50914">
    <property type="entry name" value="BON"/>
    <property type="match status" value="1"/>
</dbReference>
<dbReference type="Pfam" id="PF04972">
    <property type="entry name" value="BON"/>
    <property type="match status" value="1"/>
</dbReference>
<dbReference type="RefSeq" id="WP_126579547.1">
    <property type="nucleotide sequence ID" value="NZ_BIFR01000001.1"/>
</dbReference>
<sequence>MEKATSIAEMQKFHFGSKVFCADGEEAIVTHVGFNSASRRVTYIGVKTGRFWGKTVFVPLTILVDAAASGVHLSLTHDQLVASSTDVPAAAIIDQRSTVQNTATAAKGTVKVIAIHPKTGELAYLIVRNLRPTMDLLISEEFVTGVSADQITINVPEATLQTLPPYRSDEELQREIEDILFDLAPLHIDFPGMTTRVLDGVLYLDGNISSSLRGDMVQSQVMGVQGLLEVKNNLVGDDMLAADLAEALGRDERTRDLPIGVYPRLGNVRLSGAVHNAQQKAAATEIAENFPNVRSVNNDLVINAKTDLLGVMSAPAGGDSEDIIPGTYTRHTK</sequence>
<keyword evidence="3" id="KW-1185">Reference proteome</keyword>
<feature type="domain" description="BON" evidence="1">
    <location>
        <begin position="236"/>
        <end position="304"/>
    </location>
</feature>
<dbReference type="Proteomes" id="UP000287352">
    <property type="component" value="Unassembled WGS sequence"/>
</dbReference>
<dbReference type="InterPro" id="IPR007055">
    <property type="entry name" value="BON_dom"/>
</dbReference>
<accession>A0A401ZYD8</accession>
<organism evidence="2 3">
    <name type="scientific">Tengunoibacter tsumagoiensis</name>
    <dbReference type="NCBI Taxonomy" id="2014871"/>
    <lineage>
        <taxon>Bacteria</taxon>
        <taxon>Bacillati</taxon>
        <taxon>Chloroflexota</taxon>
        <taxon>Ktedonobacteria</taxon>
        <taxon>Ktedonobacterales</taxon>
        <taxon>Dictyobacteraceae</taxon>
        <taxon>Tengunoibacter</taxon>
    </lineage>
</organism>
<dbReference type="AlphaFoldDB" id="A0A401ZYD8"/>
<dbReference type="Gene3D" id="3.30.1340.30">
    <property type="match status" value="1"/>
</dbReference>
<evidence type="ECO:0000313" key="3">
    <source>
        <dbReference type="Proteomes" id="UP000287352"/>
    </source>
</evidence>
<evidence type="ECO:0000259" key="1">
    <source>
        <dbReference type="PROSITE" id="PS50914"/>
    </source>
</evidence>